<sequence length="145" mass="14910">MRALAKEALREANCRFSAICLAVRSSSATINESPALGTEVKPRTCTGLDGPATSTASPCSSNIARTRPYAPPATIASPTCNVPRCTKTVATGPRPLSKFASIATPRAIPSATARRSIAASAVSKIASINSSIPLLDNAETLTNIV</sequence>
<dbReference type="EMBL" id="CAEZSW010000072">
    <property type="protein sequence ID" value="CAB4554135.1"/>
    <property type="molecule type" value="Genomic_DNA"/>
</dbReference>
<reference evidence="1" key="1">
    <citation type="submission" date="2020-05" db="EMBL/GenBank/DDBJ databases">
        <authorList>
            <person name="Chiriac C."/>
            <person name="Salcher M."/>
            <person name="Ghai R."/>
            <person name="Kavagutti S V."/>
        </authorList>
    </citation>
    <scope>NUCLEOTIDE SEQUENCE</scope>
</reference>
<gene>
    <name evidence="1" type="ORF">UFOPK1508_00623</name>
</gene>
<dbReference type="AlphaFoldDB" id="A0A6J6CSD7"/>
<name>A0A6J6CSD7_9ZZZZ</name>
<organism evidence="1">
    <name type="scientific">freshwater metagenome</name>
    <dbReference type="NCBI Taxonomy" id="449393"/>
    <lineage>
        <taxon>unclassified sequences</taxon>
        <taxon>metagenomes</taxon>
        <taxon>ecological metagenomes</taxon>
    </lineage>
</organism>
<proteinExistence type="predicted"/>
<evidence type="ECO:0000313" key="1">
    <source>
        <dbReference type="EMBL" id="CAB4554135.1"/>
    </source>
</evidence>
<protein>
    <submittedName>
        <fullName evidence="1">Unannotated protein</fullName>
    </submittedName>
</protein>
<accession>A0A6J6CSD7</accession>